<dbReference type="InterPro" id="IPR001206">
    <property type="entry name" value="Diacylglycerol_kinase_cat_dom"/>
</dbReference>
<dbReference type="PROSITE" id="PS50146">
    <property type="entry name" value="DAGK"/>
    <property type="match status" value="1"/>
</dbReference>
<gene>
    <name evidence="2" type="ORF">SAMN05877838_0947</name>
</gene>
<dbReference type="EMBL" id="OCPC01000001">
    <property type="protein sequence ID" value="SOE13752.1"/>
    <property type="molecule type" value="Genomic_DNA"/>
</dbReference>
<organism evidence="2 3">
    <name type="scientific">Hoeflea halophila</name>
    <dbReference type="NCBI Taxonomy" id="714899"/>
    <lineage>
        <taxon>Bacteria</taxon>
        <taxon>Pseudomonadati</taxon>
        <taxon>Pseudomonadota</taxon>
        <taxon>Alphaproteobacteria</taxon>
        <taxon>Hyphomicrobiales</taxon>
        <taxon>Rhizobiaceae</taxon>
        <taxon>Hoeflea</taxon>
    </lineage>
</organism>
<reference evidence="3" key="1">
    <citation type="submission" date="2017-08" db="EMBL/GenBank/DDBJ databases">
        <authorList>
            <person name="Varghese N."/>
            <person name="Submissions S."/>
        </authorList>
    </citation>
    <scope>NUCLEOTIDE SEQUENCE [LARGE SCALE GENOMIC DNA]</scope>
    <source>
        <strain evidence="3">KCTC 23107</strain>
    </source>
</reference>
<accession>A0A286I142</accession>
<dbReference type="GO" id="GO:0016301">
    <property type="term" value="F:kinase activity"/>
    <property type="evidence" value="ECO:0007669"/>
    <property type="project" value="UniProtKB-KW"/>
</dbReference>
<dbReference type="Pfam" id="PF00781">
    <property type="entry name" value="DAGK_cat"/>
    <property type="match status" value="1"/>
</dbReference>
<dbReference type="AlphaFoldDB" id="A0A286I142"/>
<dbReference type="Proteomes" id="UP000219465">
    <property type="component" value="Unassembled WGS sequence"/>
</dbReference>
<keyword evidence="2" id="KW-0808">Transferase</keyword>
<dbReference type="SMART" id="SM00046">
    <property type="entry name" value="DAGKc"/>
    <property type="match status" value="1"/>
</dbReference>
<name>A0A286I142_9HYPH</name>
<proteinExistence type="predicted"/>
<feature type="domain" description="DAGKc" evidence="1">
    <location>
        <begin position="1"/>
        <end position="131"/>
    </location>
</feature>
<dbReference type="InterPro" id="IPR016064">
    <property type="entry name" value="NAD/diacylglycerol_kinase_sf"/>
</dbReference>
<evidence type="ECO:0000313" key="2">
    <source>
        <dbReference type="EMBL" id="SOE13752.1"/>
    </source>
</evidence>
<dbReference type="Gene3D" id="2.60.200.40">
    <property type="match status" value="1"/>
</dbReference>
<dbReference type="InterPro" id="IPR017438">
    <property type="entry name" value="ATP-NAD_kinase_N"/>
</dbReference>
<sequence length="314" mass="33748">MRTTLILNQEGGTIRGMDAQHFADMACSKLSQRGQQCDVRLVSGKDLVKTLDEVAEDRDTATIVAGGGDGTISAAAAACFRTGKTLGVLPMGTMNMFARSLTLPLDPAEALDALVQADERPLDIATANGRPYVHQYSVGLHARLVHQRSRLDTSTRFRKITSTIKSLGRVILNPPRFGVEVDTGTGRNRQIVSAVSVSNNLFGDTPLAYAAQLDEGVLGVYRSRALEPGTVFRLTLHAAIGRLREDPDMSVEPALRVKLMFPNARKSTKAAIDGEIVPLEQEVECVCHPGALRTLVPKSYSVSAAARAPDLKTA</sequence>
<dbReference type="SUPFAM" id="SSF111331">
    <property type="entry name" value="NAD kinase/diacylglycerol kinase-like"/>
    <property type="match status" value="1"/>
</dbReference>
<evidence type="ECO:0000313" key="3">
    <source>
        <dbReference type="Proteomes" id="UP000219465"/>
    </source>
</evidence>
<evidence type="ECO:0000259" key="1">
    <source>
        <dbReference type="PROSITE" id="PS50146"/>
    </source>
</evidence>
<protein>
    <submittedName>
        <fullName evidence="2">Diacylglycerol kinase family enzyme</fullName>
    </submittedName>
</protein>
<dbReference type="RefSeq" id="WP_097105482.1">
    <property type="nucleotide sequence ID" value="NZ_OCPC01000001.1"/>
</dbReference>
<dbReference type="OrthoDB" id="9815110at2"/>
<dbReference type="Gene3D" id="3.40.50.10330">
    <property type="entry name" value="Probable inorganic polyphosphate/atp-NAD kinase, domain 1"/>
    <property type="match status" value="1"/>
</dbReference>
<keyword evidence="3" id="KW-1185">Reference proteome</keyword>
<keyword evidence="2" id="KW-0418">Kinase</keyword>